<gene>
    <name evidence="3" type="ORF">EDD42_3922</name>
</gene>
<evidence type="ECO:0000313" key="4">
    <source>
        <dbReference type="Proteomes" id="UP000266915"/>
    </source>
</evidence>
<protein>
    <submittedName>
        <fullName evidence="3">Uncharacterized protein</fullName>
    </submittedName>
</protein>
<feature type="region of interest" description="Disordered" evidence="1">
    <location>
        <begin position="121"/>
        <end position="148"/>
    </location>
</feature>
<feature type="transmembrane region" description="Helical" evidence="2">
    <location>
        <begin position="21"/>
        <end position="45"/>
    </location>
</feature>
<reference evidence="3 4" key="1">
    <citation type="submission" date="2018-11" db="EMBL/GenBank/DDBJ databases">
        <title>Sequencing the genomes of 1000 actinobacteria strains.</title>
        <authorList>
            <person name="Klenk H.-P."/>
        </authorList>
    </citation>
    <scope>NUCLEOTIDE SEQUENCE [LARGE SCALE GENOMIC DNA]</scope>
    <source>
        <strain evidence="3 4">DSM 14012</strain>
    </source>
</reference>
<comment type="caution">
    <text evidence="3">The sequence shown here is derived from an EMBL/GenBank/DDBJ whole genome shotgun (WGS) entry which is preliminary data.</text>
</comment>
<keyword evidence="2" id="KW-1133">Transmembrane helix</keyword>
<keyword evidence="4" id="KW-1185">Reference proteome</keyword>
<sequence length="148" mass="15925">MGPLKIRPSTNTRLKGKAVPIGVVLLTRTVTLVGLIFAYYVLAFFSAVQIVPMTMGFVKAGTGVTLDMPVETVLSAWIVPALFLVGLLFAFVLFLMRGLWRLRKRAVQAVSRWALGEAPPAMGEAPPAMGAAELRPKSPRTKTSTKAA</sequence>
<keyword evidence="2" id="KW-0472">Membrane</keyword>
<dbReference type="EMBL" id="RKHL01000002">
    <property type="protein sequence ID" value="ROR75971.1"/>
    <property type="molecule type" value="Genomic_DNA"/>
</dbReference>
<keyword evidence="2" id="KW-0812">Transmembrane</keyword>
<evidence type="ECO:0000313" key="3">
    <source>
        <dbReference type="EMBL" id="ROR75971.1"/>
    </source>
</evidence>
<feature type="transmembrane region" description="Helical" evidence="2">
    <location>
        <begin position="74"/>
        <end position="95"/>
    </location>
</feature>
<feature type="compositionally biased region" description="Low complexity" evidence="1">
    <location>
        <begin position="121"/>
        <end position="133"/>
    </location>
</feature>
<accession>A0A3N2BL20</accession>
<name>A0A3N2BL20_9MICO</name>
<dbReference type="AlphaFoldDB" id="A0A3N2BL20"/>
<evidence type="ECO:0000256" key="1">
    <source>
        <dbReference type="SAM" id="MobiDB-lite"/>
    </source>
</evidence>
<proteinExistence type="predicted"/>
<evidence type="ECO:0000256" key="2">
    <source>
        <dbReference type="SAM" id="Phobius"/>
    </source>
</evidence>
<dbReference type="Proteomes" id="UP000266915">
    <property type="component" value="Unassembled WGS sequence"/>
</dbReference>
<dbReference type="RefSeq" id="WP_085514243.1">
    <property type="nucleotide sequence ID" value="NZ_FXAP01000007.1"/>
</dbReference>
<organism evidence="3 4">
    <name type="scientific">Plantibacter flavus</name>
    <dbReference type="NCBI Taxonomy" id="150123"/>
    <lineage>
        <taxon>Bacteria</taxon>
        <taxon>Bacillati</taxon>
        <taxon>Actinomycetota</taxon>
        <taxon>Actinomycetes</taxon>
        <taxon>Micrococcales</taxon>
        <taxon>Microbacteriaceae</taxon>
        <taxon>Plantibacter</taxon>
    </lineage>
</organism>